<organism evidence="1 2">
    <name type="scientific">Eubacterium album</name>
    <dbReference type="NCBI Taxonomy" id="2978477"/>
    <lineage>
        <taxon>Bacteria</taxon>
        <taxon>Bacillati</taxon>
        <taxon>Bacillota</taxon>
        <taxon>Clostridia</taxon>
        <taxon>Eubacteriales</taxon>
        <taxon>Eubacteriaceae</taxon>
        <taxon>Eubacterium</taxon>
    </lineage>
</organism>
<sequence length="103" mass="11814">MIGRIYSTIKKETALKILTQKEESQTIYVTENIVGYKHLRCIDVAQDEIILDLTLPFNAVVFDIDEPDMVEIVLKDNDYIIVFNSLSDYEHLKKLGALLVVEP</sequence>
<dbReference type="RefSeq" id="WP_260978275.1">
    <property type="nucleotide sequence ID" value="NZ_JAODBU010000002.1"/>
</dbReference>
<comment type="caution">
    <text evidence="1">The sequence shown here is derived from an EMBL/GenBank/DDBJ whole genome shotgun (WGS) entry which is preliminary data.</text>
</comment>
<evidence type="ECO:0000313" key="2">
    <source>
        <dbReference type="Proteomes" id="UP001431199"/>
    </source>
</evidence>
<reference evidence="1" key="1">
    <citation type="submission" date="2022-09" db="EMBL/GenBank/DDBJ databases">
        <title>Eubacterium sp. LFL-14 isolated from human feces.</title>
        <authorList>
            <person name="Liu F."/>
        </authorList>
    </citation>
    <scope>NUCLEOTIDE SEQUENCE</scope>
    <source>
        <strain evidence="1">LFL-14</strain>
    </source>
</reference>
<protein>
    <submittedName>
        <fullName evidence="1">Uncharacterized protein</fullName>
    </submittedName>
</protein>
<gene>
    <name evidence="1" type="ORF">N5B56_01890</name>
</gene>
<dbReference type="Proteomes" id="UP001431199">
    <property type="component" value="Unassembled WGS sequence"/>
</dbReference>
<evidence type="ECO:0000313" key="1">
    <source>
        <dbReference type="EMBL" id="MCT7397839.1"/>
    </source>
</evidence>
<dbReference type="EMBL" id="JAODBU010000002">
    <property type="protein sequence ID" value="MCT7397839.1"/>
    <property type="molecule type" value="Genomic_DNA"/>
</dbReference>
<keyword evidence="2" id="KW-1185">Reference proteome</keyword>
<accession>A0ABT2LX27</accession>
<proteinExistence type="predicted"/>
<name>A0ABT2LX27_9FIRM</name>